<dbReference type="GO" id="GO:0006046">
    <property type="term" value="P:N-acetylglucosamine catabolic process"/>
    <property type="evidence" value="ECO:0007669"/>
    <property type="project" value="TreeGrafter"/>
</dbReference>
<comment type="similarity">
    <text evidence="1">Belongs to the metallo-dependent hydrolases superfamily. NagA family.</text>
</comment>
<evidence type="ECO:0000256" key="3">
    <source>
        <dbReference type="ARBA" id="ARBA00018029"/>
    </source>
</evidence>
<dbReference type="EMBL" id="AZGZ01000021">
    <property type="protein sequence ID" value="KZZ89325.1"/>
    <property type="molecule type" value="Genomic_DNA"/>
</dbReference>
<evidence type="ECO:0000256" key="2">
    <source>
        <dbReference type="ARBA" id="ARBA00011899"/>
    </source>
</evidence>
<evidence type="ECO:0000259" key="11">
    <source>
        <dbReference type="Pfam" id="PF01979"/>
    </source>
</evidence>
<dbReference type="AlphaFoldDB" id="A0A167WVB4"/>
<dbReference type="Gene3D" id="3.20.20.140">
    <property type="entry name" value="Metal-dependent hydrolases"/>
    <property type="match status" value="1"/>
</dbReference>
<evidence type="ECO:0000256" key="6">
    <source>
        <dbReference type="ARBA" id="ARBA00023277"/>
    </source>
</evidence>
<comment type="cofactor">
    <cofactor evidence="10">
        <name>a divalent metal cation</name>
        <dbReference type="ChEBI" id="CHEBI:60240"/>
    </cofactor>
    <text evidence="10">Binds 1 divalent metal cation per subunit.</text>
</comment>
<evidence type="ECO:0000256" key="4">
    <source>
        <dbReference type="ARBA" id="ARBA00022723"/>
    </source>
</evidence>
<keyword evidence="6" id="KW-0119">Carbohydrate metabolism</keyword>
<keyword evidence="5 12" id="KW-0378">Hydrolase</keyword>
<dbReference type="SUPFAM" id="SSF51556">
    <property type="entry name" value="Metallo-dependent hydrolases"/>
    <property type="match status" value="1"/>
</dbReference>
<feature type="active site" description="Proton donor/acceptor" evidence="8">
    <location>
        <position position="313"/>
    </location>
</feature>
<dbReference type="FunFam" id="3.20.20.140:FF:000065">
    <property type="entry name" value="N-acetylglucosamine-6-phosphate deacetylase"/>
    <property type="match status" value="1"/>
</dbReference>
<dbReference type="SUPFAM" id="SSF51338">
    <property type="entry name" value="Composite domain of metallo-dependent hydrolases"/>
    <property type="match status" value="1"/>
</dbReference>
<sequence length="445" mass="48237">MPAILSSPPRVQAPRIVKFTGCLVPHKKELVWRDIWVDSTSGKIVQDQQVFYDYCMAPAEVVDLGGRILAPGFIDSQLNGAYNFDFSIPHENSKTYEAGLRDVNRQLIQTGVTSYVPTIISQRSGVYQKLIPSLGPSGGPRRAEDGAESLGVHVEGPFINPKKNGCHSRSVLQEARTGMDDLVNCFGPKNLLADPYTGQLPPIRMITAAPELGCMSSLIPELVEQGIVFAIGHSDATYEQGMAAVAAGSTMVTHMFNAMRPFTHRSPGLFGLLGQDELPRPYYGLIADGIHLHPTSIQIAYKNHPDGAILVTDAMKLAGMPDDEYEWMNGDRIVKRGSKLTLAGTDRIAGSSAQLIQCVNNFRNWSGATTAETIAAVTETPAKMMGYEGIKGSLCPGADADFVVLSDRADPSTGAPTLTVDQVWKFGKKVVDRDQNGKESLTFMH</sequence>
<feature type="binding site" evidence="9">
    <location>
        <position position="166"/>
    </location>
    <ligand>
        <name>substrate</name>
    </ligand>
</feature>
<name>A0A167WVB4_9EURO</name>
<keyword evidence="4 10" id="KW-0479">Metal-binding</keyword>
<protein>
    <recommendedName>
        <fullName evidence="3">N-acetylglucosamine-6-phosphate deacetylase</fullName>
        <ecNumber evidence="2">3.5.1.25</ecNumber>
    </recommendedName>
</protein>
<dbReference type="InterPro" id="IPR003764">
    <property type="entry name" value="GlcNAc_6-P_deAcase"/>
</dbReference>
<evidence type="ECO:0000256" key="7">
    <source>
        <dbReference type="ARBA" id="ARBA00047647"/>
    </source>
</evidence>
<evidence type="ECO:0000256" key="10">
    <source>
        <dbReference type="PIRSR" id="PIRSR038994-3"/>
    </source>
</evidence>
<dbReference type="Proteomes" id="UP000242877">
    <property type="component" value="Unassembled WGS sequence"/>
</dbReference>
<dbReference type="GO" id="GO:0008448">
    <property type="term" value="F:N-acetylglucosamine-6-phosphate deacetylase activity"/>
    <property type="evidence" value="ECO:0007669"/>
    <property type="project" value="UniProtKB-EC"/>
</dbReference>
<dbReference type="InterPro" id="IPR011059">
    <property type="entry name" value="Metal-dep_hydrolase_composite"/>
</dbReference>
<evidence type="ECO:0000256" key="5">
    <source>
        <dbReference type="ARBA" id="ARBA00022801"/>
    </source>
</evidence>
<feature type="binding site" evidence="10">
    <location>
        <position position="155"/>
    </location>
    <ligand>
        <name>Zn(2+)</name>
        <dbReference type="ChEBI" id="CHEBI:29105"/>
    </ligand>
</feature>
<dbReference type="GO" id="GO:0046872">
    <property type="term" value="F:metal ion binding"/>
    <property type="evidence" value="ECO:0007669"/>
    <property type="project" value="UniProtKB-KW"/>
</dbReference>
<feature type="domain" description="Amidohydrolase-related" evidence="11">
    <location>
        <begin position="68"/>
        <end position="430"/>
    </location>
</feature>
<dbReference type="EC" id="3.5.1.25" evidence="2"/>
<dbReference type="PIRSF" id="PIRSF038994">
    <property type="entry name" value="NagA"/>
    <property type="match status" value="1"/>
</dbReference>
<feature type="binding site" evidence="10">
    <location>
        <position position="254"/>
    </location>
    <ligand>
        <name>Zn(2+)</name>
        <dbReference type="ChEBI" id="CHEBI:29105"/>
    </ligand>
</feature>
<feature type="binding site" evidence="9">
    <location>
        <begin position="257"/>
        <end position="258"/>
    </location>
    <ligand>
        <name>substrate</name>
    </ligand>
</feature>
<feature type="binding site" evidence="9">
    <location>
        <begin position="348"/>
        <end position="350"/>
    </location>
    <ligand>
        <name>substrate</name>
    </ligand>
</feature>
<feature type="binding site" evidence="9">
    <location>
        <position position="291"/>
    </location>
    <ligand>
        <name>substrate</name>
    </ligand>
</feature>
<dbReference type="InterPro" id="IPR032466">
    <property type="entry name" value="Metal_Hydrolase"/>
</dbReference>
<proteinExistence type="inferred from homology"/>
<dbReference type="OrthoDB" id="10264777at2759"/>
<dbReference type="PANTHER" id="PTHR11113">
    <property type="entry name" value="N-ACETYLGLUCOSAMINE-6-PHOSPHATE DEACETYLASE"/>
    <property type="match status" value="1"/>
</dbReference>
<evidence type="ECO:0000313" key="13">
    <source>
        <dbReference type="Proteomes" id="UP000242877"/>
    </source>
</evidence>
<reference evidence="12 13" key="1">
    <citation type="journal article" date="2016" name="Genome Biol. Evol.">
        <title>Divergent and convergent evolution of fungal pathogenicity.</title>
        <authorList>
            <person name="Shang Y."/>
            <person name="Xiao G."/>
            <person name="Zheng P."/>
            <person name="Cen K."/>
            <person name="Zhan S."/>
            <person name="Wang C."/>
        </authorList>
    </citation>
    <scope>NUCLEOTIDE SEQUENCE [LARGE SCALE GENOMIC DNA]</scope>
    <source>
        <strain evidence="12 13">ARSEF 7405</strain>
    </source>
</reference>
<feature type="binding site" evidence="9">
    <location>
        <position position="265"/>
    </location>
    <ligand>
        <name>substrate</name>
    </ligand>
</feature>
<dbReference type="CDD" id="cd00854">
    <property type="entry name" value="NagA"/>
    <property type="match status" value="1"/>
</dbReference>
<dbReference type="Pfam" id="PF01979">
    <property type="entry name" value="Amidohydro_1"/>
    <property type="match status" value="1"/>
</dbReference>
<keyword evidence="13" id="KW-1185">Reference proteome</keyword>
<evidence type="ECO:0000256" key="1">
    <source>
        <dbReference type="ARBA" id="ARBA00010716"/>
    </source>
</evidence>
<dbReference type="PANTHER" id="PTHR11113:SF14">
    <property type="entry name" value="N-ACETYLGLUCOSAMINE-6-PHOSPHATE DEACETYLASE"/>
    <property type="match status" value="1"/>
</dbReference>
<dbReference type="InterPro" id="IPR006680">
    <property type="entry name" value="Amidohydro-rel"/>
</dbReference>
<evidence type="ECO:0000313" key="12">
    <source>
        <dbReference type="EMBL" id="KZZ89325.1"/>
    </source>
</evidence>
<accession>A0A167WVB4</accession>
<comment type="caution">
    <text evidence="12">The sequence shown here is derived from an EMBL/GenBank/DDBJ whole genome shotgun (WGS) entry which is preliminary data.</text>
</comment>
<gene>
    <name evidence="12" type="ORF">AAP_04472</name>
</gene>
<evidence type="ECO:0000256" key="8">
    <source>
        <dbReference type="PIRSR" id="PIRSR038994-1"/>
    </source>
</evidence>
<dbReference type="VEuPathDB" id="FungiDB:AAP_04472"/>
<comment type="catalytic activity">
    <reaction evidence="7">
        <text>N-acetyl-D-glucosamine 6-phosphate + H2O = D-glucosamine 6-phosphate + acetate</text>
        <dbReference type="Rhea" id="RHEA:22936"/>
        <dbReference type="ChEBI" id="CHEBI:15377"/>
        <dbReference type="ChEBI" id="CHEBI:30089"/>
        <dbReference type="ChEBI" id="CHEBI:57513"/>
        <dbReference type="ChEBI" id="CHEBI:58725"/>
        <dbReference type="EC" id="3.5.1.25"/>
    </reaction>
</comment>
<evidence type="ECO:0000256" key="9">
    <source>
        <dbReference type="PIRSR" id="PIRSR038994-2"/>
    </source>
</evidence>
<feature type="binding site" evidence="10">
    <location>
        <position position="233"/>
    </location>
    <ligand>
        <name>Zn(2+)</name>
        <dbReference type="ChEBI" id="CHEBI:29105"/>
    </ligand>
</feature>
<organism evidence="12 13">
    <name type="scientific">Ascosphaera apis ARSEF 7405</name>
    <dbReference type="NCBI Taxonomy" id="392613"/>
    <lineage>
        <taxon>Eukaryota</taxon>
        <taxon>Fungi</taxon>
        <taxon>Dikarya</taxon>
        <taxon>Ascomycota</taxon>
        <taxon>Pezizomycotina</taxon>
        <taxon>Eurotiomycetes</taxon>
        <taxon>Eurotiomycetidae</taxon>
        <taxon>Onygenales</taxon>
        <taxon>Ascosphaeraceae</taxon>
        <taxon>Ascosphaera</taxon>
    </lineage>
</organism>